<evidence type="ECO:0000256" key="1">
    <source>
        <dbReference type="ARBA" id="ARBA00004141"/>
    </source>
</evidence>
<comment type="similarity">
    <text evidence="2">Belongs to the major facilitator superfamily. Vesicular transporter family.</text>
</comment>
<dbReference type="PROSITE" id="PS50850">
    <property type="entry name" value="MFS"/>
    <property type="match status" value="1"/>
</dbReference>
<accession>A0A813SVJ3</accession>
<evidence type="ECO:0000256" key="2">
    <source>
        <dbReference type="ARBA" id="ARBA00006829"/>
    </source>
</evidence>
<dbReference type="Pfam" id="PF07690">
    <property type="entry name" value="MFS_1"/>
    <property type="match status" value="1"/>
</dbReference>
<evidence type="ECO:0000256" key="6">
    <source>
        <dbReference type="ARBA" id="ARBA00022989"/>
    </source>
</evidence>
<dbReference type="PANTHER" id="PTHR23506">
    <property type="entry name" value="GH10249P"/>
    <property type="match status" value="1"/>
</dbReference>
<evidence type="ECO:0000256" key="7">
    <source>
        <dbReference type="ARBA" id="ARBA00023136"/>
    </source>
</evidence>
<dbReference type="InterPro" id="IPR011701">
    <property type="entry name" value="MFS"/>
</dbReference>
<feature type="transmembrane region" description="Helical" evidence="9">
    <location>
        <begin position="314"/>
        <end position="332"/>
    </location>
</feature>
<gene>
    <name evidence="12" type="ORF">EDS130_LOCUS4820</name>
    <name evidence="11" type="ORF">XAT740_LOCUS146</name>
</gene>
<evidence type="ECO:0000256" key="9">
    <source>
        <dbReference type="SAM" id="Phobius"/>
    </source>
</evidence>
<dbReference type="EMBL" id="CAJNOR010000004">
    <property type="protein sequence ID" value="CAF0745782.1"/>
    <property type="molecule type" value="Genomic_DNA"/>
</dbReference>
<dbReference type="FunFam" id="1.20.1250.20:FF:000109">
    <property type="entry name" value="Putative vesicular acetylcholine transporter"/>
    <property type="match status" value="1"/>
</dbReference>
<dbReference type="Gene3D" id="1.20.1250.20">
    <property type="entry name" value="MFS general substrate transporter like domains"/>
    <property type="match status" value="1"/>
</dbReference>
<dbReference type="GO" id="GO:0043195">
    <property type="term" value="C:terminal bouton"/>
    <property type="evidence" value="ECO:0007669"/>
    <property type="project" value="TreeGrafter"/>
</dbReference>
<feature type="transmembrane region" description="Helical" evidence="9">
    <location>
        <begin position="437"/>
        <end position="455"/>
    </location>
</feature>
<feature type="transmembrane region" description="Helical" evidence="9">
    <location>
        <begin position="406"/>
        <end position="431"/>
    </location>
</feature>
<dbReference type="GO" id="GO:0005277">
    <property type="term" value="F:acetylcholine transmembrane transporter activity"/>
    <property type="evidence" value="ECO:0007669"/>
    <property type="project" value="TreeGrafter"/>
</dbReference>
<feature type="transmembrane region" description="Helical" evidence="9">
    <location>
        <begin position="373"/>
        <end position="394"/>
    </location>
</feature>
<keyword evidence="5" id="KW-0532">Neurotransmitter transport</keyword>
<dbReference type="AlphaFoldDB" id="A0A813SVJ3"/>
<feature type="transmembrane region" description="Helical" evidence="9">
    <location>
        <begin position="32"/>
        <end position="55"/>
    </location>
</feature>
<dbReference type="InterPro" id="IPR036259">
    <property type="entry name" value="MFS_trans_sf"/>
</dbReference>
<dbReference type="SUPFAM" id="SSF103473">
    <property type="entry name" value="MFS general substrate transporter"/>
    <property type="match status" value="1"/>
</dbReference>
<dbReference type="CDD" id="cd17383">
    <property type="entry name" value="MFS_SLC18A3_VAChT"/>
    <property type="match status" value="1"/>
</dbReference>
<dbReference type="PANTHER" id="PTHR23506:SF13">
    <property type="entry name" value="VESICULAR ACETYLCHOLINE TRANSPORTER"/>
    <property type="match status" value="1"/>
</dbReference>
<keyword evidence="13" id="KW-1185">Reference proteome</keyword>
<evidence type="ECO:0000313" key="12">
    <source>
        <dbReference type="EMBL" id="CAF0800400.1"/>
    </source>
</evidence>
<dbReference type="GO" id="GO:0030121">
    <property type="term" value="C:AP-1 adaptor complex"/>
    <property type="evidence" value="ECO:0007669"/>
    <property type="project" value="TreeGrafter"/>
</dbReference>
<keyword evidence="6 9" id="KW-1133">Transmembrane helix</keyword>
<sequence length="544" mass="60177">MDDILRVVQNQISYAWDTLQEIINVPKRQRRLIMVIVCVALLLDNMLYMVIVPIIPDYLQSIGAWSTTPSNITKAVPSTAKTSKIITTTIATSKDDDDSAEDVAVGTLFGSKAIIQLLINPFSGALIDRIGYDIPMCIGLCVIFLSTTTFAFGRSYGVLFLARSLQGVGSAFADTSGLAMIADRYQDEGSRSRQLGIALAFISFGSLVAPPFGGILYQFFGKRVPFITLALIALLDGVLLFVVMRPNRLREAFDFSNNSAGKPKGTPIWRLLMDPYIAVCAGALAMANVGLAFLEPTISIWMREKMNATEAQMGLIWLPGFIPHVSGVYLTVKMNERYPKFQWLLAAIGLALQGIMCAFVPFCTNFATLMIPISGICFGNALVDTALLPTLAYLVDVRHTSVYGSVYAIADISYSLAYAMGPIVAGSIVYATNFLTLNMFIFISNIAYAPVLYILRNFYAYKPMENDELRSFAHQPLQNEPDEDNYLRSISNNNYNQQNDYDSSSNAWPKSTVVNQYPQMSTMNQQGAVHFQSKSRNIVDYDEF</sequence>
<proteinExistence type="inferred from homology"/>
<dbReference type="GO" id="GO:0007268">
    <property type="term" value="P:chemical synaptic transmission"/>
    <property type="evidence" value="ECO:0007669"/>
    <property type="project" value="TreeGrafter"/>
</dbReference>
<feature type="transmembrane region" description="Helical" evidence="9">
    <location>
        <begin position="226"/>
        <end position="244"/>
    </location>
</feature>
<protein>
    <recommendedName>
        <fullName evidence="10">Major facilitator superfamily (MFS) profile domain-containing protein</fullName>
    </recommendedName>
</protein>
<feature type="transmembrane region" description="Helical" evidence="9">
    <location>
        <begin position="344"/>
        <end position="367"/>
    </location>
</feature>
<dbReference type="GO" id="GO:0030122">
    <property type="term" value="C:AP-2 adaptor complex"/>
    <property type="evidence" value="ECO:0007669"/>
    <property type="project" value="TreeGrafter"/>
</dbReference>
<organism evidence="12 14">
    <name type="scientific">Adineta ricciae</name>
    <name type="common">Rotifer</name>
    <dbReference type="NCBI Taxonomy" id="249248"/>
    <lineage>
        <taxon>Eukaryota</taxon>
        <taxon>Metazoa</taxon>
        <taxon>Spiralia</taxon>
        <taxon>Gnathifera</taxon>
        <taxon>Rotifera</taxon>
        <taxon>Eurotatoria</taxon>
        <taxon>Bdelloidea</taxon>
        <taxon>Adinetida</taxon>
        <taxon>Adinetidae</taxon>
        <taxon>Adineta</taxon>
    </lineage>
</organism>
<keyword evidence="4 9" id="KW-0812">Transmembrane</keyword>
<dbReference type="Proteomes" id="UP000663852">
    <property type="component" value="Unassembled WGS sequence"/>
</dbReference>
<keyword evidence="7 9" id="KW-0472">Membrane</keyword>
<keyword evidence="8" id="KW-0325">Glycoprotein</keyword>
<evidence type="ECO:0000256" key="4">
    <source>
        <dbReference type="ARBA" id="ARBA00022692"/>
    </source>
</evidence>
<evidence type="ECO:0000256" key="5">
    <source>
        <dbReference type="ARBA" id="ARBA00022775"/>
    </source>
</evidence>
<dbReference type="Proteomes" id="UP000663828">
    <property type="component" value="Unassembled WGS sequence"/>
</dbReference>
<name>A0A813SVJ3_ADIRI</name>
<evidence type="ECO:0000259" key="10">
    <source>
        <dbReference type="PROSITE" id="PS50850"/>
    </source>
</evidence>
<comment type="caution">
    <text evidence="12">The sequence shown here is derived from an EMBL/GenBank/DDBJ whole genome shotgun (WGS) entry which is preliminary data.</text>
</comment>
<evidence type="ECO:0000256" key="3">
    <source>
        <dbReference type="ARBA" id="ARBA00022448"/>
    </source>
</evidence>
<comment type="subcellular location">
    <subcellularLocation>
        <location evidence="1">Membrane</location>
        <topology evidence="1">Multi-pass membrane protein</topology>
    </subcellularLocation>
</comment>
<feature type="transmembrane region" description="Helical" evidence="9">
    <location>
        <begin position="276"/>
        <end position="294"/>
    </location>
</feature>
<evidence type="ECO:0000313" key="11">
    <source>
        <dbReference type="EMBL" id="CAF0745782.1"/>
    </source>
</evidence>
<evidence type="ECO:0000313" key="14">
    <source>
        <dbReference type="Proteomes" id="UP000663852"/>
    </source>
</evidence>
<dbReference type="InterPro" id="IPR050930">
    <property type="entry name" value="MFS_Vesicular_Transporter"/>
</dbReference>
<reference evidence="12" key="1">
    <citation type="submission" date="2021-02" db="EMBL/GenBank/DDBJ databases">
        <authorList>
            <person name="Nowell W R."/>
        </authorList>
    </citation>
    <scope>NUCLEOTIDE SEQUENCE</scope>
</reference>
<feature type="transmembrane region" description="Helical" evidence="9">
    <location>
        <begin position="195"/>
        <end position="220"/>
    </location>
</feature>
<keyword evidence="3" id="KW-0813">Transport</keyword>
<evidence type="ECO:0000313" key="13">
    <source>
        <dbReference type="Proteomes" id="UP000663828"/>
    </source>
</evidence>
<dbReference type="OrthoDB" id="5086884at2759"/>
<dbReference type="InterPro" id="IPR020846">
    <property type="entry name" value="MFS_dom"/>
</dbReference>
<evidence type="ECO:0000256" key="8">
    <source>
        <dbReference type="ARBA" id="ARBA00023180"/>
    </source>
</evidence>
<feature type="domain" description="Major facilitator superfamily (MFS) profile" evidence="10">
    <location>
        <begin position="33"/>
        <end position="462"/>
    </location>
</feature>
<dbReference type="EMBL" id="CAJNOJ010000013">
    <property type="protein sequence ID" value="CAF0800400.1"/>
    <property type="molecule type" value="Genomic_DNA"/>
</dbReference>
<feature type="transmembrane region" description="Helical" evidence="9">
    <location>
        <begin position="134"/>
        <end position="153"/>
    </location>
</feature>